<accession>A0A200QYF6</accession>
<evidence type="ECO:0000313" key="5">
    <source>
        <dbReference type="EMBL" id="OVA15523.1"/>
    </source>
</evidence>
<organism evidence="5 6">
    <name type="scientific">Macleaya cordata</name>
    <name type="common">Five-seeded plume-poppy</name>
    <name type="synonym">Bocconia cordata</name>
    <dbReference type="NCBI Taxonomy" id="56857"/>
    <lineage>
        <taxon>Eukaryota</taxon>
        <taxon>Viridiplantae</taxon>
        <taxon>Streptophyta</taxon>
        <taxon>Embryophyta</taxon>
        <taxon>Tracheophyta</taxon>
        <taxon>Spermatophyta</taxon>
        <taxon>Magnoliopsida</taxon>
        <taxon>Ranunculales</taxon>
        <taxon>Papaveraceae</taxon>
        <taxon>Papaveroideae</taxon>
        <taxon>Macleaya</taxon>
    </lineage>
</organism>
<evidence type="ECO:0000313" key="6">
    <source>
        <dbReference type="Proteomes" id="UP000195402"/>
    </source>
</evidence>
<feature type="compositionally biased region" description="Basic and acidic residues" evidence="2">
    <location>
        <begin position="324"/>
        <end position="336"/>
    </location>
</feature>
<dbReference type="InterPro" id="IPR050253">
    <property type="entry name" value="Seed_Storage-Functional"/>
</dbReference>
<name>A0A200QYF6_MACCD</name>
<protein>
    <submittedName>
        <fullName evidence="5">Cupin 1</fullName>
    </submittedName>
</protein>
<dbReference type="CDD" id="cd02244">
    <property type="entry name" value="cupin_7S_vicilin-like_N"/>
    <property type="match status" value="1"/>
</dbReference>
<dbReference type="Proteomes" id="UP000195402">
    <property type="component" value="Unassembled WGS sequence"/>
</dbReference>
<dbReference type="CDD" id="cd02245">
    <property type="entry name" value="cupin_7S_vicilin-like_C"/>
    <property type="match status" value="1"/>
</dbReference>
<keyword evidence="1" id="KW-0175">Coiled coil</keyword>
<feature type="region of interest" description="Disordered" evidence="2">
    <location>
        <begin position="324"/>
        <end position="347"/>
    </location>
</feature>
<dbReference type="PANTHER" id="PTHR31189">
    <property type="entry name" value="OS03G0336100 PROTEIN-RELATED"/>
    <property type="match status" value="1"/>
</dbReference>
<dbReference type="FunCoup" id="A0A200QYF6">
    <property type="interactions" value="213"/>
</dbReference>
<dbReference type="SUPFAM" id="SSF51182">
    <property type="entry name" value="RmlC-like cupins"/>
    <property type="match status" value="2"/>
</dbReference>
<dbReference type="InterPro" id="IPR006045">
    <property type="entry name" value="Cupin_1"/>
</dbReference>
<dbReference type="OMA" id="FRHWTRT"/>
<evidence type="ECO:0000256" key="1">
    <source>
        <dbReference type="SAM" id="Coils"/>
    </source>
</evidence>
<dbReference type="OrthoDB" id="1912756at2759"/>
<gene>
    <name evidence="5" type="ORF">BVC80_9035g47</name>
</gene>
<keyword evidence="3" id="KW-0732">Signal</keyword>
<feature type="region of interest" description="Disordered" evidence="2">
    <location>
        <begin position="415"/>
        <end position="451"/>
    </location>
</feature>
<feature type="coiled-coil region" evidence="1">
    <location>
        <begin position="114"/>
        <end position="141"/>
    </location>
</feature>
<dbReference type="STRING" id="56857.A0A200QYF6"/>
<dbReference type="Gene3D" id="6.10.250.890">
    <property type="match status" value="1"/>
</dbReference>
<feature type="signal peptide" evidence="3">
    <location>
        <begin position="1"/>
        <end position="25"/>
    </location>
</feature>
<keyword evidence="6" id="KW-1185">Reference proteome</keyword>
<feature type="chain" id="PRO_5012103189" evidence="3">
    <location>
        <begin position="26"/>
        <end position="566"/>
    </location>
</feature>
<evidence type="ECO:0000256" key="3">
    <source>
        <dbReference type="SAM" id="SignalP"/>
    </source>
</evidence>
<dbReference type="PANTHER" id="PTHR31189:SF13">
    <property type="entry name" value="CUPINCIN"/>
    <property type="match status" value="1"/>
</dbReference>
<reference evidence="5 6" key="1">
    <citation type="journal article" date="2017" name="Mol. Plant">
        <title>The Genome of Medicinal Plant Macleaya cordata Provides New Insights into Benzylisoquinoline Alkaloids Metabolism.</title>
        <authorList>
            <person name="Liu X."/>
            <person name="Liu Y."/>
            <person name="Huang P."/>
            <person name="Ma Y."/>
            <person name="Qing Z."/>
            <person name="Tang Q."/>
            <person name="Cao H."/>
            <person name="Cheng P."/>
            <person name="Zheng Y."/>
            <person name="Yuan Z."/>
            <person name="Zhou Y."/>
            <person name="Liu J."/>
            <person name="Tang Z."/>
            <person name="Zhuo Y."/>
            <person name="Zhang Y."/>
            <person name="Yu L."/>
            <person name="Huang J."/>
            <person name="Yang P."/>
            <person name="Peng Q."/>
            <person name="Zhang J."/>
            <person name="Jiang W."/>
            <person name="Zhang Z."/>
            <person name="Lin K."/>
            <person name="Ro D.K."/>
            <person name="Chen X."/>
            <person name="Xiong X."/>
            <person name="Shang Y."/>
            <person name="Huang S."/>
            <person name="Zeng J."/>
        </authorList>
    </citation>
    <scope>NUCLEOTIDE SEQUENCE [LARGE SCALE GENOMIC DNA]</scope>
    <source>
        <strain evidence="6">cv. BLH2017</strain>
        <tissue evidence="5">Root</tissue>
    </source>
</reference>
<evidence type="ECO:0000259" key="4">
    <source>
        <dbReference type="SMART" id="SM00835"/>
    </source>
</evidence>
<dbReference type="Gene3D" id="2.60.120.10">
    <property type="entry name" value="Jelly Rolls"/>
    <property type="match status" value="2"/>
</dbReference>
<comment type="caution">
    <text evidence="5">The sequence shown here is derived from an EMBL/GenBank/DDBJ whole genome shotgun (WGS) entry which is preliminary data.</text>
</comment>
<dbReference type="EMBL" id="MVGT01000754">
    <property type="protein sequence ID" value="OVA15523.1"/>
    <property type="molecule type" value="Genomic_DNA"/>
</dbReference>
<feature type="domain" description="Cupin type-1" evidence="4">
    <location>
        <begin position="343"/>
        <end position="524"/>
    </location>
</feature>
<dbReference type="InterPro" id="IPR011051">
    <property type="entry name" value="RmlC_Cupin_sf"/>
</dbReference>
<feature type="domain" description="Cupin type-1" evidence="4">
    <location>
        <begin position="144"/>
        <end position="302"/>
    </location>
</feature>
<proteinExistence type="predicted"/>
<sequence>MATKTNFPVLFLFLLSLLFLSLTLSFCSTHHDFDNDDKDQNLKHCRQKCQEKQPYQQKRCIQDCEEQYGETKWNPNNLEYHHHHHHQDPEREYKKCQTKCQLKERGQQQQKWCEQRCEDRRREQEKKRGQYEEQQQQQQKNNPYFFDEQSFNEWYRTQEGNIRVLQRFSKRSNLLRGIENYRIALLEANPRTFVIPSYFDAEAVFFVVKGRGTMSLVSQDSRETFNLERGDVIRVPAGTSIHTINRDNKEKLQIAGIYQSISIPGRFRDFIGLAGEDPESFYKSFSSEILEASFNTPKEKIDRLFSQQKKGIIIKASEEQIRALSEHASEHTHHEGSSSSGPFNLLNKSPLHSNRYGKLLQIDGNDYKQLQDLDMSVSFTNITKGGMMAPFYNSKSTRMVLVVEGKGYFEMACPHLSRERESTQQGHSSRRGREQEQEQEEQGGGGSHYQRVSSRLSPRTLFIIPAGHPTTIVASDNENLQMVVFGINARNNKKNFLAGSKNIMNQMAKEAKELGFNIPAKEVEETFNNQKESFFLPGPHQRQQQREEEEGLHRVPLTSIFDFVAF</sequence>
<evidence type="ECO:0000256" key="2">
    <source>
        <dbReference type="SAM" id="MobiDB-lite"/>
    </source>
</evidence>
<dbReference type="InParanoid" id="A0A200QYF6"/>
<dbReference type="AlphaFoldDB" id="A0A200QYF6"/>
<dbReference type="SMART" id="SM00835">
    <property type="entry name" value="Cupin_1"/>
    <property type="match status" value="2"/>
</dbReference>
<dbReference type="Pfam" id="PF00190">
    <property type="entry name" value="Cupin_1"/>
    <property type="match status" value="2"/>
</dbReference>
<dbReference type="InterPro" id="IPR014710">
    <property type="entry name" value="RmlC-like_jellyroll"/>
</dbReference>